<protein>
    <submittedName>
        <fullName evidence="2">Uncharacterized protein</fullName>
    </submittedName>
</protein>
<organism evidence="2 3">
    <name type="scientific">Xanthomonas rydalmerensis</name>
    <dbReference type="NCBI Taxonomy" id="3046274"/>
    <lineage>
        <taxon>Bacteria</taxon>
        <taxon>Pseudomonadati</taxon>
        <taxon>Pseudomonadota</taxon>
        <taxon>Gammaproteobacteria</taxon>
        <taxon>Lysobacterales</taxon>
        <taxon>Lysobacteraceae</taxon>
        <taxon>Xanthomonas</taxon>
    </lineage>
</organism>
<proteinExistence type="predicted"/>
<accession>A0ABZ0JQJ8</accession>
<feature type="compositionally biased region" description="Polar residues" evidence="1">
    <location>
        <begin position="1"/>
        <end position="13"/>
    </location>
</feature>
<evidence type="ECO:0000313" key="3">
    <source>
        <dbReference type="Proteomes" id="UP001302020"/>
    </source>
</evidence>
<reference evidence="2 3" key="1">
    <citation type="submission" date="2023-05" db="EMBL/GenBank/DDBJ databases">
        <title>Xanthomonas rydalmerenesis sp. nov., a novel Xanthomonas species isolated from Fragaria x ananassa.</title>
        <authorList>
            <person name="McKnight D.J.E."/>
            <person name="Wong-Bajracharya J."/>
            <person name="Okoh E.B."/>
            <person name="Snijders F."/>
            <person name="Lidbetter F."/>
            <person name="Webster J."/>
            <person name="Djordjevic S.P."/>
            <person name="Bogema D.R."/>
            <person name="Chapman T.A."/>
        </authorList>
    </citation>
    <scope>NUCLEOTIDE SEQUENCE [LARGE SCALE GENOMIC DNA]</scope>
    <source>
        <strain evidence="2 3">DAR34883</strain>
    </source>
</reference>
<evidence type="ECO:0000256" key="1">
    <source>
        <dbReference type="SAM" id="MobiDB-lite"/>
    </source>
</evidence>
<dbReference type="EMBL" id="CP126172">
    <property type="protein sequence ID" value="WOS42047.1"/>
    <property type="molecule type" value="Genomic_DNA"/>
</dbReference>
<gene>
    <name evidence="2" type="ORF">QN243_06255</name>
</gene>
<dbReference type="RefSeq" id="WP_317844842.1">
    <property type="nucleotide sequence ID" value="NZ_CP126170.1"/>
</dbReference>
<feature type="compositionally biased region" description="Low complexity" evidence="1">
    <location>
        <begin position="14"/>
        <end position="54"/>
    </location>
</feature>
<name>A0ABZ0JQJ8_9XANT</name>
<sequence>MTVPNGANAQITKAATVSTPPAASTGASAATPSATATDHGEVGEPAGAAAAASPPVSPTPPPTLKMLDTHRLAQPEATRPACDTLDSPLARGVQRSDAETMAYAQSQVEVGSNMLIRQAPGLVAQSAAVYFDGVSKTALASQGVLLKNLAENKPEQAADDVLDVLVSDALVGAAAAVATVASALEDESAGFAIDTIDQSIAKHADLMHCRKFVST</sequence>
<dbReference type="Proteomes" id="UP001302020">
    <property type="component" value="Chromosome"/>
</dbReference>
<keyword evidence="3" id="KW-1185">Reference proteome</keyword>
<feature type="region of interest" description="Disordered" evidence="1">
    <location>
        <begin position="1"/>
        <end position="66"/>
    </location>
</feature>
<evidence type="ECO:0000313" key="2">
    <source>
        <dbReference type="EMBL" id="WOS42047.1"/>
    </source>
</evidence>